<protein>
    <recommendedName>
        <fullName evidence="7">Cytochrome P450</fullName>
    </recommendedName>
</protein>
<evidence type="ECO:0000313" key="6">
    <source>
        <dbReference type="Proteomes" id="UP001176940"/>
    </source>
</evidence>
<evidence type="ECO:0000256" key="3">
    <source>
        <dbReference type="ARBA" id="ARBA00022723"/>
    </source>
</evidence>
<comment type="similarity">
    <text evidence="2">Belongs to the cytochrome P450 family.</text>
</comment>
<keyword evidence="4" id="KW-0408">Iron</keyword>
<comment type="caution">
    <text evidence="5">The sequence shown here is derived from an EMBL/GenBank/DDBJ whole genome shotgun (WGS) entry which is preliminary data.</text>
</comment>
<keyword evidence="6" id="KW-1185">Reference proteome</keyword>
<dbReference type="SUPFAM" id="SSF48264">
    <property type="entry name" value="Cytochrome P450"/>
    <property type="match status" value="1"/>
</dbReference>
<evidence type="ECO:0000256" key="1">
    <source>
        <dbReference type="ARBA" id="ARBA00001971"/>
    </source>
</evidence>
<dbReference type="Proteomes" id="UP001176940">
    <property type="component" value="Unassembled WGS sequence"/>
</dbReference>
<dbReference type="InterPro" id="IPR001128">
    <property type="entry name" value="Cyt_P450"/>
</dbReference>
<organism evidence="5 6">
    <name type="scientific">Ranitomeya imitator</name>
    <name type="common">mimic poison frog</name>
    <dbReference type="NCBI Taxonomy" id="111125"/>
    <lineage>
        <taxon>Eukaryota</taxon>
        <taxon>Metazoa</taxon>
        <taxon>Chordata</taxon>
        <taxon>Craniata</taxon>
        <taxon>Vertebrata</taxon>
        <taxon>Euteleostomi</taxon>
        <taxon>Amphibia</taxon>
        <taxon>Batrachia</taxon>
        <taxon>Anura</taxon>
        <taxon>Neobatrachia</taxon>
        <taxon>Hyloidea</taxon>
        <taxon>Dendrobatidae</taxon>
        <taxon>Dendrobatinae</taxon>
        <taxon>Ranitomeya</taxon>
    </lineage>
</organism>
<dbReference type="Pfam" id="PF00067">
    <property type="entry name" value="p450"/>
    <property type="match status" value="1"/>
</dbReference>
<dbReference type="Gene3D" id="1.10.630.10">
    <property type="entry name" value="Cytochrome P450"/>
    <property type="match status" value="1"/>
</dbReference>
<evidence type="ECO:0008006" key="7">
    <source>
        <dbReference type="Google" id="ProtNLM"/>
    </source>
</evidence>
<dbReference type="PANTHER" id="PTHR24300">
    <property type="entry name" value="CYTOCHROME P450 508A4-RELATED"/>
    <property type="match status" value="1"/>
</dbReference>
<comment type="cofactor">
    <cofactor evidence="1">
        <name>heme</name>
        <dbReference type="ChEBI" id="CHEBI:30413"/>
    </cofactor>
</comment>
<sequence length="139" mass="16192">MLNHKVKHMGQARLLLTKCEPSFMDESSPKYPFFTYGFMCFVLEIEKVQSEIDKVIGSNEPQVIHRKEMPYTDAVIHEIQRFGNILPANMSHATTQDVNFRGYLLPKNRKDMRTLCPVKLTEDHSYLTEQKQRVVMQSA</sequence>
<dbReference type="InterPro" id="IPR002401">
    <property type="entry name" value="Cyt_P450_E_grp-I"/>
</dbReference>
<dbReference type="PRINTS" id="PR00463">
    <property type="entry name" value="EP450I"/>
</dbReference>
<proteinExistence type="inferred from homology"/>
<dbReference type="InterPro" id="IPR036396">
    <property type="entry name" value="Cyt_P450_sf"/>
</dbReference>
<evidence type="ECO:0000256" key="4">
    <source>
        <dbReference type="ARBA" id="ARBA00023004"/>
    </source>
</evidence>
<name>A0ABN9L4P1_9NEOB</name>
<gene>
    <name evidence="5" type="ORF">RIMI_LOCUS4696460</name>
</gene>
<evidence type="ECO:0000256" key="2">
    <source>
        <dbReference type="ARBA" id="ARBA00010617"/>
    </source>
</evidence>
<dbReference type="InterPro" id="IPR050182">
    <property type="entry name" value="Cytochrome_P450_fam2"/>
</dbReference>
<dbReference type="EMBL" id="CAUEEQ010007688">
    <property type="protein sequence ID" value="CAJ0931405.1"/>
    <property type="molecule type" value="Genomic_DNA"/>
</dbReference>
<keyword evidence="3" id="KW-0479">Metal-binding</keyword>
<reference evidence="5" key="1">
    <citation type="submission" date="2023-07" db="EMBL/GenBank/DDBJ databases">
        <authorList>
            <person name="Stuckert A."/>
        </authorList>
    </citation>
    <scope>NUCLEOTIDE SEQUENCE</scope>
</reference>
<evidence type="ECO:0000313" key="5">
    <source>
        <dbReference type="EMBL" id="CAJ0931405.1"/>
    </source>
</evidence>
<dbReference type="PANTHER" id="PTHR24300:SF302">
    <property type="entry name" value="CYTOCHROME P450"/>
    <property type="match status" value="1"/>
</dbReference>
<accession>A0ABN9L4P1</accession>